<feature type="domain" description="Nrap protein" evidence="11">
    <location>
        <begin position="895"/>
        <end position="1058"/>
    </location>
</feature>
<dbReference type="OMA" id="NPHGGKE"/>
<dbReference type="KEGG" id="dpp:DICPUDRAFT_154593"/>
<dbReference type="InterPro" id="IPR035082">
    <property type="entry name" value="Nrap_D1"/>
</dbReference>
<keyword evidence="3 5" id="KW-0694">RNA-binding</keyword>
<dbReference type="InterPro" id="IPR035370">
    <property type="entry name" value="Nrap_D5"/>
</dbReference>
<dbReference type="InterPro" id="IPR035369">
    <property type="entry name" value="Nrap_D4"/>
</dbReference>
<keyword evidence="4 5" id="KW-0539">Nucleus</keyword>
<dbReference type="OrthoDB" id="10251401at2759"/>
<feature type="compositionally biased region" description="Low complexity" evidence="6">
    <location>
        <begin position="1130"/>
        <end position="1147"/>
    </location>
</feature>
<feature type="domain" description="Nrap protein" evidence="7">
    <location>
        <begin position="239"/>
        <end position="411"/>
    </location>
</feature>
<dbReference type="Pfam" id="PF17403">
    <property type="entry name" value="Nrap_D2"/>
    <property type="match status" value="1"/>
</dbReference>
<dbReference type="EMBL" id="GL871145">
    <property type="protein sequence ID" value="EGC33351.1"/>
    <property type="molecule type" value="Genomic_DNA"/>
</dbReference>
<evidence type="ECO:0000256" key="4">
    <source>
        <dbReference type="ARBA" id="ARBA00023242"/>
    </source>
</evidence>
<dbReference type="InterPro" id="IPR035367">
    <property type="entry name" value="Nrap_D2"/>
</dbReference>
<comment type="subcellular location">
    <subcellularLocation>
        <location evidence="1 5">Nucleus</location>
        <location evidence="1 5">Nucleolus</location>
    </subcellularLocation>
</comment>
<dbReference type="Gene3D" id="3.30.70.3030">
    <property type="match status" value="1"/>
</dbReference>
<feature type="domain" description="Nrap protein" evidence="12">
    <location>
        <begin position="1061"/>
        <end position="1244"/>
    </location>
</feature>
<organism evidence="13 14">
    <name type="scientific">Dictyostelium purpureum</name>
    <name type="common">Slime mold</name>
    <dbReference type="NCBI Taxonomy" id="5786"/>
    <lineage>
        <taxon>Eukaryota</taxon>
        <taxon>Amoebozoa</taxon>
        <taxon>Evosea</taxon>
        <taxon>Eumycetozoa</taxon>
        <taxon>Dictyostelia</taxon>
        <taxon>Dictyosteliales</taxon>
        <taxon>Dictyosteliaceae</taxon>
        <taxon>Dictyostelium</taxon>
    </lineage>
</organism>
<comment type="similarity">
    <text evidence="2 5">Belongs to the NRAP family.</text>
</comment>
<evidence type="ECO:0000259" key="8">
    <source>
        <dbReference type="Pfam" id="PF17403"/>
    </source>
</evidence>
<keyword evidence="14" id="KW-1185">Reference proteome</keyword>
<dbReference type="FunCoup" id="F0ZRR2">
    <property type="interactions" value="757"/>
</dbReference>
<dbReference type="GO" id="GO:0006364">
    <property type="term" value="P:rRNA processing"/>
    <property type="evidence" value="ECO:0000318"/>
    <property type="project" value="GO_Central"/>
</dbReference>
<dbReference type="InParanoid" id="F0ZRR2"/>
<feature type="compositionally biased region" description="Acidic residues" evidence="6">
    <location>
        <begin position="35"/>
        <end position="46"/>
    </location>
</feature>
<feature type="compositionally biased region" description="Acidic residues" evidence="6">
    <location>
        <begin position="63"/>
        <end position="93"/>
    </location>
</feature>
<evidence type="ECO:0000259" key="11">
    <source>
        <dbReference type="Pfam" id="PF17406"/>
    </source>
</evidence>
<dbReference type="Pfam" id="PF17405">
    <property type="entry name" value="Nrap_D4"/>
    <property type="match status" value="1"/>
</dbReference>
<dbReference type="InterPro" id="IPR035368">
    <property type="entry name" value="Nrap_D3"/>
</dbReference>
<evidence type="ECO:0000256" key="6">
    <source>
        <dbReference type="SAM" id="MobiDB-lite"/>
    </source>
</evidence>
<dbReference type="Gene3D" id="1.10.1410.10">
    <property type="match status" value="2"/>
</dbReference>
<protein>
    <recommendedName>
        <fullName evidence="15">U3 small nucleolar RNA-associated protein 22</fullName>
    </recommendedName>
</protein>
<dbReference type="GO" id="GO:0034456">
    <property type="term" value="C:UTP-C complex"/>
    <property type="evidence" value="ECO:0000318"/>
    <property type="project" value="GO_Central"/>
</dbReference>
<dbReference type="FunFam" id="3.30.70.3030:FF:000005">
    <property type="entry name" value="Nucleolar protein 6"/>
    <property type="match status" value="1"/>
</dbReference>
<sequence>MVEKRKTTTKGGNDAKSNKKNKIEQDNSIMALGMDDYDDEISDQDIEGAVSYNDKYYNGESNDNSESEDDDEELDYIDGNNSDDEEEKLDDSEAAMGRPTILPEKSEIEAKKFVNLKIKNVPVSQQSAAPTSDEIQNLKETQFLFNSNLFRLQINELFKEIKIDYSKLSSLESALHQIKTAIEKIPEQDVDITEDNISAVKLFDFNGGEGLSVHYSRPSSIDVVGSFMSRSVIKSNPNVDMTIEIPLSSLSSKDANDFKYFTKRNLYLLKVANELKKHPRFSDLSFKNFNDDSNKQIIVIKPKEDPKTGSKTKFQIRIIPTIPKELFNIYTKFNPNISCIFLESEKDNIKIQTFKENDSIYENNESKKVEDDSKTKKKRSFDEIKRSPFYNNSILEDILLNDHMQLINEKCENAPVLVDTMLLVKLWLDLKKIPTVNSFHLSMLLIHLYNNGRINKSMSSYQAFRMLMVFISKEISSKSVIFMKLSQDAISSGSIKQNQYFEEFEKLYPVALVDDTGLLNVWSSVSSWGLRQLILESRLVLENLDSGNGFEEIFMTKFHFYTEYDLVLKIILGKEELSQFEVPLNDYYQKESYLENRIYQLLRKSLTKRVTKVTIFKHDNDEYTCWKDEMPENVDRTLTVGIKVNTENWLSVIDLGPPADHVNSAKFREFWGAKSQVRRFKDGSILDAVTWSPKNGSRHLVIEEIVKYILNLHLKIPVTRVSTIVSELDSLIIGEKVQDQTLNVIAAKEKLIHVIGQLGLPLGIEAFSPISPALRYTDVLTSFDENYLENEPIQILLHFQTSQQWTKDVDSINALKTAFLLKMARELENTIFRPRLTEKYLDLQVDGFVFRLISYYPKEMEFMREQWKVEGLPELESLQRNSIHHTFIQSLHTTYSSYGPTTRIALRWIHSHLFSDFIDQQSVELLVGSLYKGIERDDGSMDSTNVPKTPLMGFLRFLFLLYTYNFEEQPLIIDFNNSIKESTIQEIKNMFALQKQSNNPPIIYFATDKDRNNQWFRHTTIRDQDQWSKIKLLAQKSIELIEDNFTNQTFNWLSIFEPSLFDFDAIFNLNEQLIPNHSKEILNIINNKKFNLLSYLNTNSNGTNNNNNNISNTSTSKKPVFKNIIKKSDNNNNNNNNNDSNQLNNGNNNNLIYKDFKPGFNPVVELINQLKDKFSEYCIFQYDLVGGNKITLKWKSQAFLPVPFKPSKSKYVTPISKDSNLVIPNIFEILNEIQMLGGKLIKSFKLNQNSNNLLKEWSL</sequence>
<name>F0ZRR2_DICPU</name>
<dbReference type="Pfam" id="PF17407">
    <property type="entry name" value="Nrap_D6"/>
    <property type="match status" value="1"/>
</dbReference>
<evidence type="ECO:0008006" key="15">
    <source>
        <dbReference type="Google" id="ProtNLM"/>
    </source>
</evidence>
<evidence type="ECO:0000256" key="5">
    <source>
        <dbReference type="RuleBase" id="RU364032"/>
    </source>
</evidence>
<dbReference type="InterPro" id="IPR035371">
    <property type="entry name" value="Nrap_D6"/>
</dbReference>
<dbReference type="PANTHER" id="PTHR17972">
    <property type="entry name" value="NUCLEOLAR RNA-ASSOCIATED PROTEIN"/>
    <property type="match status" value="1"/>
</dbReference>
<dbReference type="Pfam" id="PF17406">
    <property type="entry name" value="Nrap_D5"/>
    <property type="match status" value="1"/>
</dbReference>
<dbReference type="Proteomes" id="UP000001064">
    <property type="component" value="Unassembled WGS sequence"/>
</dbReference>
<dbReference type="FunFam" id="1.10.1410.10:FF:000050">
    <property type="entry name" value="Chromosome 8, whole genome shotgun sequence"/>
    <property type="match status" value="1"/>
</dbReference>
<feature type="domain" description="Nrap protein" evidence="10">
    <location>
        <begin position="735"/>
        <end position="889"/>
    </location>
</feature>
<evidence type="ECO:0000259" key="12">
    <source>
        <dbReference type="Pfam" id="PF17407"/>
    </source>
</evidence>
<gene>
    <name evidence="13" type="ORF">DICPUDRAFT_154593</name>
</gene>
<evidence type="ECO:0000313" key="14">
    <source>
        <dbReference type="Proteomes" id="UP000001064"/>
    </source>
</evidence>
<evidence type="ECO:0000256" key="2">
    <source>
        <dbReference type="ARBA" id="ARBA00006674"/>
    </source>
</evidence>
<feature type="domain" description="Nrap protein" evidence="9">
    <location>
        <begin position="561"/>
        <end position="715"/>
    </location>
</feature>
<dbReference type="InterPro" id="IPR005554">
    <property type="entry name" value="NOL6/Upt22"/>
</dbReference>
<dbReference type="AlphaFoldDB" id="F0ZRR2"/>
<dbReference type="PANTHER" id="PTHR17972:SF0">
    <property type="entry name" value="NUCLEOLAR PROTEIN 6"/>
    <property type="match status" value="1"/>
</dbReference>
<evidence type="ECO:0000259" key="9">
    <source>
        <dbReference type="Pfam" id="PF17404"/>
    </source>
</evidence>
<evidence type="ECO:0000256" key="3">
    <source>
        <dbReference type="ARBA" id="ARBA00022884"/>
    </source>
</evidence>
<dbReference type="GeneID" id="10504472"/>
<dbReference type="RefSeq" id="XP_003290102.1">
    <property type="nucleotide sequence ID" value="XM_003290054.1"/>
</dbReference>
<dbReference type="Pfam" id="PF03813">
    <property type="entry name" value="Nrap"/>
    <property type="match status" value="1"/>
</dbReference>
<dbReference type="GO" id="GO:0032545">
    <property type="term" value="C:CURI complex"/>
    <property type="evidence" value="ECO:0000318"/>
    <property type="project" value="GO_Central"/>
</dbReference>
<proteinExistence type="inferred from homology"/>
<dbReference type="Pfam" id="PF17404">
    <property type="entry name" value="Nrap_D3"/>
    <property type="match status" value="1"/>
</dbReference>
<reference evidence="14" key="1">
    <citation type="journal article" date="2011" name="Genome Biol.">
        <title>Comparative genomics of the social amoebae Dictyostelium discoideum and Dictyostelium purpureum.</title>
        <authorList>
            <consortium name="US DOE Joint Genome Institute (JGI-PGF)"/>
            <person name="Sucgang R."/>
            <person name="Kuo A."/>
            <person name="Tian X."/>
            <person name="Salerno W."/>
            <person name="Parikh A."/>
            <person name="Feasley C.L."/>
            <person name="Dalin E."/>
            <person name="Tu H."/>
            <person name="Huang E."/>
            <person name="Barry K."/>
            <person name="Lindquist E."/>
            <person name="Shapiro H."/>
            <person name="Bruce D."/>
            <person name="Schmutz J."/>
            <person name="Salamov A."/>
            <person name="Fey P."/>
            <person name="Gaudet P."/>
            <person name="Anjard C."/>
            <person name="Babu M.M."/>
            <person name="Basu S."/>
            <person name="Bushmanova Y."/>
            <person name="van der Wel H."/>
            <person name="Katoh-Kurasawa M."/>
            <person name="Dinh C."/>
            <person name="Coutinho P.M."/>
            <person name="Saito T."/>
            <person name="Elias M."/>
            <person name="Schaap P."/>
            <person name="Kay R.R."/>
            <person name="Henrissat B."/>
            <person name="Eichinger L."/>
            <person name="Rivero F."/>
            <person name="Putnam N.H."/>
            <person name="West C.M."/>
            <person name="Loomis W.F."/>
            <person name="Chisholm R.L."/>
            <person name="Shaulsky G."/>
            <person name="Strassmann J.E."/>
            <person name="Queller D.C."/>
            <person name="Kuspa A."/>
            <person name="Grigoriev I.V."/>
        </authorList>
    </citation>
    <scope>NUCLEOTIDE SEQUENCE [LARGE SCALE GENOMIC DNA]</scope>
    <source>
        <strain evidence="14">QSDP1</strain>
    </source>
</reference>
<dbReference type="GO" id="GO:0003723">
    <property type="term" value="F:RNA binding"/>
    <property type="evidence" value="ECO:0007669"/>
    <property type="project" value="UniProtKB-KW"/>
</dbReference>
<dbReference type="GO" id="GO:0032040">
    <property type="term" value="C:small-subunit processome"/>
    <property type="evidence" value="ECO:0000318"/>
    <property type="project" value="GO_Central"/>
</dbReference>
<accession>F0ZRR2</accession>
<feature type="region of interest" description="Disordered" evidence="6">
    <location>
        <begin position="1"/>
        <end position="102"/>
    </location>
</feature>
<feature type="region of interest" description="Disordered" evidence="6">
    <location>
        <begin position="1126"/>
        <end position="1147"/>
    </location>
</feature>
<feature type="domain" description="Nrap protein" evidence="8">
    <location>
        <begin position="418"/>
        <end position="557"/>
    </location>
</feature>
<evidence type="ECO:0000259" key="10">
    <source>
        <dbReference type="Pfam" id="PF17405"/>
    </source>
</evidence>
<dbReference type="STRING" id="5786.F0ZRR2"/>
<evidence type="ECO:0000313" key="13">
    <source>
        <dbReference type="EMBL" id="EGC33351.1"/>
    </source>
</evidence>
<dbReference type="FunFam" id="1.10.1410.10:FF:000006">
    <property type="entry name" value="Nucleolar protein 6"/>
    <property type="match status" value="1"/>
</dbReference>
<evidence type="ECO:0000259" key="7">
    <source>
        <dbReference type="Pfam" id="PF03813"/>
    </source>
</evidence>
<dbReference type="GO" id="GO:0006409">
    <property type="term" value="P:tRNA export from nucleus"/>
    <property type="evidence" value="ECO:0000318"/>
    <property type="project" value="GO_Central"/>
</dbReference>
<dbReference type="VEuPathDB" id="AmoebaDB:DICPUDRAFT_154593"/>
<dbReference type="eggNOG" id="KOG2054">
    <property type="taxonomic scope" value="Eukaryota"/>
</dbReference>
<evidence type="ECO:0000256" key="1">
    <source>
        <dbReference type="ARBA" id="ARBA00004604"/>
    </source>
</evidence>